<keyword evidence="3" id="KW-1185">Reference proteome</keyword>
<name>A0ABS2QE61_9BACI</name>
<comment type="caution">
    <text evidence="2">The sequence shown here is derived from an EMBL/GenBank/DDBJ whole genome shotgun (WGS) entry which is preliminary data.</text>
</comment>
<evidence type="ECO:0000313" key="3">
    <source>
        <dbReference type="Proteomes" id="UP000823486"/>
    </source>
</evidence>
<gene>
    <name evidence="2" type="ORF">JOC77_000782</name>
</gene>
<dbReference type="Proteomes" id="UP000823486">
    <property type="component" value="Unassembled WGS sequence"/>
</dbReference>
<dbReference type="Gene3D" id="3.40.50.720">
    <property type="entry name" value="NAD(P)-binding Rossmann-like Domain"/>
    <property type="match status" value="1"/>
</dbReference>
<dbReference type="PANTHER" id="PTHR33303">
    <property type="entry name" value="CYTOPLASMIC PROTEIN-RELATED"/>
    <property type="match status" value="1"/>
</dbReference>
<reference evidence="2 3" key="1">
    <citation type="submission" date="2021-01" db="EMBL/GenBank/DDBJ databases">
        <title>Genomic Encyclopedia of Type Strains, Phase IV (KMG-IV): sequencing the most valuable type-strain genomes for metagenomic binning, comparative biology and taxonomic classification.</title>
        <authorList>
            <person name="Goeker M."/>
        </authorList>
    </citation>
    <scope>NUCLEOTIDE SEQUENCE [LARGE SCALE GENOMIC DNA]</scope>
    <source>
        <strain evidence="2 3">DSM 105482</strain>
    </source>
</reference>
<sequence>MGSTNWLGTKISLEGMKEMNIENPSREEIGRILKKAKRIAVVGLSENPEKTSYMVSEAMQRAGYEIIPVNPTAAEEILGVAPVKTLKEIEGHVDIVNVFRRSEYLPGVAKEFAEIDADIFWAQLGLYNQEAYDFLKEKGYTVIMDRCIKVEHAITK</sequence>
<evidence type="ECO:0000259" key="1">
    <source>
        <dbReference type="SMART" id="SM00881"/>
    </source>
</evidence>
<evidence type="ECO:0000313" key="2">
    <source>
        <dbReference type="EMBL" id="MBM7691377.1"/>
    </source>
</evidence>
<proteinExistence type="predicted"/>
<dbReference type="InterPro" id="IPR003781">
    <property type="entry name" value="CoA-bd"/>
</dbReference>
<feature type="domain" description="CoA-binding" evidence="1">
    <location>
        <begin position="33"/>
        <end position="126"/>
    </location>
</feature>
<dbReference type="SMART" id="SM00881">
    <property type="entry name" value="CoA_binding"/>
    <property type="match status" value="1"/>
</dbReference>
<dbReference type="InterPro" id="IPR036291">
    <property type="entry name" value="NAD(P)-bd_dom_sf"/>
</dbReference>
<dbReference type="PANTHER" id="PTHR33303:SF2">
    <property type="entry name" value="COA-BINDING DOMAIN-CONTAINING PROTEIN"/>
    <property type="match status" value="1"/>
</dbReference>
<dbReference type="SUPFAM" id="SSF51735">
    <property type="entry name" value="NAD(P)-binding Rossmann-fold domains"/>
    <property type="match status" value="1"/>
</dbReference>
<accession>A0ABS2QE61</accession>
<protein>
    <submittedName>
        <fullName evidence="2">CoA-binding protein</fullName>
    </submittedName>
</protein>
<dbReference type="Pfam" id="PF13380">
    <property type="entry name" value="CoA_binding_2"/>
    <property type="match status" value="1"/>
</dbReference>
<organism evidence="2 3">
    <name type="scientific">Peribacillus deserti</name>
    <dbReference type="NCBI Taxonomy" id="673318"/>
    <lineage>
        <taxon>Bacteria</taxon>
        <taxon>Bacillati</taxon>
        <taxon>Bacillota</taxon>
        <taxon>Bacilli</taxon>
        <taxon>Bacillales</taxon>
        <taxon>Bacillaceae</taxon>
        <taxon>Peribacillus</taxon>
    </lineage>
</organism>
<dbReference type="EMBL" id="JAFBFI010000002">
    <property type="protein sequence ID" value="MBM7691377.1"/>
    <property type="molecule type" value="Genomic_DNA"/>
</dbReference>